<dbReference type="InterPro" id="IPR026444">
    <property type="entry name" value="Secre_tail"/>
</dbReference>
<dbReference type="Pfam" id="PF18962">
    <property type="entry name" value="Por_Secre_tail"/>
    <property type="match status" value="1"/>
</dbReference>
<evidence type="ECO:0000313" key="5">
    <source>
        <dbReference type="Proteomes" id="UP001184853"/>
    </source>
</evidence>
<dbReference type="Proteomes" id="UP001184853">
    <property type="component" value="Unassembled WGS sequence"/>
</dbReference>
<feature type="domain" description="VWFA" evidence="3">
    <location>
        <begin position="27"/>
        <end position="154"/>
    </location>
</feature>
<dbReference type="EMBL" id="JAVDQS010000001">
    <property type="protein sequence ID" value="MDR6403479.1"/>
    <property type="molecule type" value="Genomic_DNA"/>
</dbReference>
<protein>
    <recommendedName>
        <fullName evidence="3">VWFA domain-containing protein</fullName>
    </recommendedName>
</protein>
<dbReference type="Gene3D" id="3.40.50.410">
    <property type="entry name" value="von Willebrand factor, type A domain"/>
    <property type="match status" value="1"/>
</dbReference>
<name>A0ABU1L9T9_9FLAO</name>
<sequence length="494" mass="55173">MKKAFLFLLMTFLMSLNALKSQSQGGDYVIIMDNSGSITPYYDDMEKSVHRLVDQILGCNEKNRVSVVHYGTGLHNQGNPTYAPRIYIESDFTNDPTTAHNFTRRLNVGDHFHEALGLVGNAIDNISNINIVSPQTTLNRDYSQPLKVVVFTDGGRGAGDLNAGSYLVNYYNPTMNTAAAFSNINDFKVNRKAIFAVVHMSYDTASREAGAAIASVGGSYMGNIEVQPGDPQNNNIPRMYYPRTNFVMSDQDIKEIVIDICDYSWGGGSVQFWHESNMCNLNSVQSVYGNYYLPPGANFGALKLFLRDIATGNEVPVDYNPTFTGTDFYEWLTTAAFPSPPTSGQHKFIMRLYYEVGGVQYIATSLNQYPFFPIDFDMSCSKMAPSSSSKRIQNDQIDRNADPNHVKKDITVTETKQFQLSPNPTQGTFKIVLNKAFENGTVDVTDLSGNKVYTTSFKQQKEIDVDLTNQKEGIYLVKIISNHGEIYTEKLIKK</sequence>
<evidence type="ECO:0000259" key="3">
    <source>
        <dbReference type="PROSITE" id="PS50234"/>
    </source>
</evidence>
<dbReference type="InterPro" id="IPR002035">
    <property type="entry name" value="VWF_A"/>
</dbReference>
<feature type="chain" id="PRO_5046667151" description="VWFA domain-containing protein" evidence="2">
    <location>
        <begin position="21"/>
        <end position="494"/>
    </location>
</feature>
<reference evidence="4 5" key="1">
    <citation type="submission" date="2023-07" db="EMBL/GenBank/DDBJ databases">
        <title>Sorghum-associated microbial communities from plants grown in Nebraska, USA.</title>
        <authorList>
            <person name="Schachtman D."/>
        </authorList>
    </citation>
    <scope>NUCLEOTIDE SEQUENCE [LARGE SCALE GENOMIC DNA]</scope>
    <source>
        <strain evidence="4 5">DS1709</strain>
    </source>
</reference>
<dbReference type="CDD" id="cd00198">
    <property type="entry name" value="vWFA"/>
    <property type="match status" value="1"/>
</dbReference>
<feature type="signal peptide" evidence="2">
    <location>
        <begin position="1"/>
        <end position="20"/>
    </location>
</feature>
<comment type="caution">
    <text evidence="4">The sequence shown here is derived from an EMBL/GenBank/DDBJ whole genome shotgun (WGS) entry which is preliminary data.</text>
</comment>
<dbReference type="InterPro" id="IPR036465">
    <property type="entry name" value="vWFA_dom_sf"/>
</dbReference>
<proteinExistence type="predicted"/>
<accession>A0ABU1L9T9</accession>
<dbReference type="NCBIfam" id="TIGR04183">
    <property type="entry name" value="Por_Secre_tail"/>
    <property type="match status" value="1"/>
</dbReference>
<dbReference type="Gene3D" id="2.60.40.3080">
    <property type="match status" value="1"/>
</dbReference>
<dbReference type="SUPFAM" id="SSF53300">
    <property type="entry name" value="vWA-like"/>
    <property type="match status" value="1"/>
</dbReference>
<evidence type="ECO:0000313" key="4">
    <source>
        <dbReference type="EMBL" id="MDR6403479.1"/>
    </source>
</evidence>
<evidence type="ECO:0000256" key="1">
    <source>
        <dbReference type="ARBA" id="ARBA00022729"/>
    </source>
</evidence>
<evidence type="ECO:0000256" key="2">
    <source>
        <dbReference type="SAM" id="SignalP"/>
    </source>
</evidence>
<dbReference type="RefSeq" id="WP_115981795.1">
    <property type="nucleotide sequence ID" value="NZ_JAVDQS010000001.1"/>
</dbReference>
<keyword evidence="1 2" id="KW-0732">Signal</keyword>
<keyword evidence="5" id="KW-1185">Reference proteome</keyword>
<dbReference type="PROSITE" id="PS50234">
    <property type="entry name" value="VWFA"/>
    <property type="match status" value="1"/>
</dbReference>
<organism evidence="4 5">
    <name type="scientific">Chryseobacterium geocarposphaerae</name>
    <dbReference type="NCBI Taxonomy" id="1416776"/>
    <lineage>
        <taxon>Bacteria</taxon>
        <taxon>Pseudomonadati</taxon>
        <taxon>Bacteroidota</taxon>
        <taxon>Flavobacteriia</taxon>
        <taxon>Flavobacteriales</taxon>
        <taxon>Weeksellaceae</taxon>
        <taxon>Chryseobacterium group</taxon>
        <taxon>Chryseobacterium</taxon>
    </lineage>
</organism>
<gene>
    <name evidence="4" type="ORF">J2781_000383</name>
</gene>